<organism evidence="3 4">
    <name type="scientific">Aquimarina litoralis</name>
    <dbReference type="NCBI Taxonomy" id="584605"/>
    <lineage>
        <taxon>Bacteria</taxon>
        <taxon>Pseudomonadati</taxon>
        <taxon>Bacteroidota</taxon>
        <taxon>Flavobacteriia</taxon>
        <taxon>Flavobacteriales</taxon>
        <taxon>Flavobacteriaceae</taxon>
        <taxon>Aquimarina</taxon>
    </lineage>
</organism>
<dbReference type="SUPFAM" id="SSF49899">
    <property type="entry name" value="Concanavalin A-like lectins/glucanases"/>
    <property type="match status" value="1"/>
</dbReference>
<dbReference type="RefSeq" id="WP_343909746.1">
    <property type="nucleotide sequence ID" value="NZ_BAAAGE010000001.1"/>
</dbReference>
<comment type="caution">
    <text evidence="3">The sequence shown here is derived from an EMBL/GenBank/DDBJ whole genome shotgun (WGS) entry which is preliminary data.</text>
</comment>
<gene>
    <name evidence="3" type="ORF">GCM10009430_02660</name>
</gene>
<evidence type="ECO:0000313" key="3">
    <source>
        <dbReference type="EMBL" id="GAA0712336.1"/>
    </source>
</evidence>
<dbReference type="InterPro" id="IPR000757">
    <property type="entry name" value="Beta-glucanase-like"/>
</dbReference>
<protein>
    <recommendedName>
        <fullName evidence="2">GH16 domain-containing protein</fullName>
    </recommendedName>
</protein>
<evidence type="ECO:0000256" key="1">
    <source>
        <dbReference type="ARBA" id="ARBA00006865"/>
    </source>
</evidence>
<feature type="domain" description="GH16" evidence="2">
    <location>
        <begin position="86"/>
        <end position="374"/>
    </location>
</feature>
<proteinExistence type="inferred from homology"/>
<evidence type="ECO:0000259" key="2">
    <source>
        <dbReference type="PROSITE" id="PS51762"/>
    </source>
</evidence>
<dbReference type="Gene3D" id="2.60.120.200">
    <property type="match status" value="1"/>
</dbReference>
<comment type="similarity">
    <text evidence="1">Belongs to the glycosyl hydrolase 16 family.</text>
</comment>
<keyword evidence="4" id="KW-1185">Reference proteome</keyword>
<reference evidence="4" key="1">
    <citation type="journal article" date="2019" name="Int. J. Syst. Evol. Microbiol.">
        <title>The Global Catalogue of Microorganisms (GCM) 10K type strain sequencing project: providing services to taxonomists for standard genome sequencing and annotation.</title>
        <authorList>
            <consortium name="The Broad Institute Genomics Platform"/>
            <consortium name="The Broad Institute Genome Sequencing Center for Infectious Disease"/>
            <person name="Wu L."/>
            <person name="Ma J."/>
        </authorList>
    </citation>
    <scope>NUCLEOTIDE SEQUENCE [LARGE SCALE GENOMIC DNA]</scope>
    <source>
        <strain evidence="4">JCM 15974</strain>
    </source>
</reference>
<dbReference type="Proteomes" id="UP001501758">
    <property type="component" value="Unassembled WGS sequence"/>
</dbReference>
<dbReference type="InterPro" id="IPR013320">
    <property type="entry name" value="ConA-like_dom_sf"/>
</dbReference>
<sequence length="381" mass="43850">MNRKTSLCNLSGLIIFFLCCILGCNNDDNILPENNSDDPDEEVEEEEEELGSIAILSDCLFGDTNLFDTPVHNTIEETSLVDNGMENWQKVEILSDEFDYIGGKQSPEFQNKWRLGYVNNFQPLPTIWTGDQVSFEDDTSNTGNRILILQAIIDETGNEKRLRCGMISSKETSTYPLYQEAKVKISNSQLANAVWMISKETQIEEIDNVEAYGPRIRIDGQECDRPYFADRIHLSHHTFRQTETERFDYQPQKHTWMSRKKDNNDCSRDNDVVWSEQFHIFGVKWESPTKLVYFIDGKKVKTVNGLREEDAIDPRGYTTCGDGLTREMHMLISQASQPWRYGGVDAFWNSNDIKSGPNTKMVVDWIRVYTPNGQLNKQTCN</sequence>
<dbReference type="Pfam" id="PF00722">
    <property type="entry name" value="Glyco_hydro_16"/>
    <property type="match status" value="1"/>
</dbReference>
<accession>A0ABP3TPF8</accession>
<evidence type="ECO:0000313" key="4">
    <source>
        <dbReference type="Proteomes" id="UP001501758"/>
    </source>
</evidence>
<name>A0ABP3TPF8_9FLAO</name>
<dbReference type="PROSITE" id="PS51762">
    <property type="entry name" value="GH16_2"/>
    <property type="match status" value="1"/>
</dbReference>
<dbReference type="EMBL" id="BAAAGE010000001">
    <property type="protein sequence ID" value="GAA0712336.1"/>
    <property type="molecule type" value="Genomic_DNA"/>
</dbReference>